<protein>
    <recommendedName>
        <fullName evidence="2">Transcription elongation factor Spt6 helix-hairpin-helix motif domain-containing protein</fullName>
    </recommendedName>
</protein>
<dbReference type="InterPro" id="IPR032706">
    <property type="entry name" value="Spt6_HHH"/>
</dbReference>
<name>A0A2P5YS10_GOSBA</name>
<evidence type="ECO:0000256" key="1">
    <source>
        <dbReference type="ARBA" id="ARBA00009253"/>
    </source>
</evidence>
<dbReference type="PANTHER" id="PTHR10145">
    <property type="entry name" value="TRANSCRIPTION ELONGATION FACTOR SPT6"/>
    <property type="match status" value="1"/>
</dbReference>
<dbReference type="GO" id="GO:0034728">
    <property type="term" value="P:nucleosome organization"/>
    <property type="evidence" value="ECO:0007669"/>
    <property type="project" value="TreeGrafter"/>
</dbReference>
<dbReference type="GO" id="GO:0008023">
    <property type="term" value="C:transcription elongation factor complex"/>
    <property type="evidence" value="ECO:0007669"/>
    <property type="project" value="TreeGrafter"/>
</dbReference>
<dbReference type="Gene3D" id="1.10.150.850">
    <property type="entry name" value="Spt6, helix-hairpin-helix domain"/>
    <property type="match status" value="1"/>
</dbReference>
<dbReference type="PANTHER" id="PTHR10145:SF6">
    <property type="entry name" value="TRANSCRIPTION ELONGATION FACTOR SPT6"/>
    <property type="match status" value="1"/>
</dbReference>
<reference evidence="3 4" key="1">
    <citation type="submission" date="2015-01" db="EMBL/GenBank/DDBJ databases">
        <title>Genome of allotetraploid Gossypium barbadense reveals genomic plasticity and fiber elongation in cotton evolution.</title>
        <authorList>
            <person name="Chen X."/>
            <person name="Liu X."/>
            <person name="Zhao B."/>
            <person name="Zheng H."/>
            <person name="Hu Y."/>
            <person name="Lu G."/>
            <person name="Yang C."/>
            <person name="Chen J."/>
            <person name="Shan C."/>
            <person name="Zhang L."/>
            <person name="Zhou Y."/>
            <person name="Wang L."/>
            <person name="Guo W."/>
            <person name="Bai Y."/>
            <person name="Ruan J."/>
            <person name="Shangguan X."/>
            <person name="Mao Y."/>
            <person name="Jiang J."/>
            <person name="Zhu Y."/>
            <person name="Lei J."/>
            <person name="Kang H."/>
            <person name="Chen S."/>
            <person name="He X."/>
            <person name="Wang R."/>
            <person name="Wang Y."/>
            <person name="Chen J."/>
            <person name="Wang L."/>
            <person name="Yu S."/>
            <person name="Wang B."/>
            <person name="Wei J."/>
            <person name="Song S."/>
            <person name="Lu X."/>
            <person name="Gao Z."/>
            <person name="Gu W."/>
            <person name="Deng X."/>
            <person name="Ma D."/>
            <person name="Wang S."/>
            <person name="Liang W."/>
            <person name="Fang L."/>
            <person name="Cai C."/>
            <person name="Zhu X."/>
            <person name="Zhou B."/>
            <person name="Zhang Y."/>
            <person name="Chen Z."/>
            <person name="Xu S."/>
            <person name="Zhu R."/>
            <person name="Wang S."/>
            <person name="Zhang T."/>
            <person name="Zhao G."/>
        </authorList>
    </citation>
    <scope>NUCLEOTIDE SEQUENCE [LARGE SCALE GENOMIC DNA]</scope>
    <source>
        <strain evidence="4">cv. Xinhai21</strain>
        <tissue evidence="3">Leaf</tissue>
    </source>
</reference>
<dbReference type="SUPFAM" id="SSF53098">
    <property type="entry name" value="Ribonuclease H-like"/>
    <property type="match status" value="1"/>
</dbReference>
<dbReference type="InterPro" id="IPR010994">
    <property type="entry name" value="RuvA_2-like"/>
</dbReference>
<gene>
    <name evidence="3" type="ORF">GOBAR_AA02241</name>
</gene>
<dbReference type="InterPro" id="IPR017072">
    <property type="entry name" value="TF_Spt6"/>
</dbReference>
<dbReference type="AlphaFoldDB" id="A0A2P5YS10"/>
<proteinExistence type="inferred from homology"/>
<dbReference type="OrthoDB" id="1748892at2759"/>
<dbReference type="InterPro" id="IPR023323">
    <property type="entry name" value="Tex-like_dom_sf"/>
</dbReference>
<dbReference type="Proteomes" id="UP000239757">
    <property type="component" value="Unassembled WGS sequence"/>
</dbReference>
<dbReference type="EMBL" id="KZ662847">
    <property type="protein sequence ID" value="PPS18321.1"/>
    <property type="molecule type" value="Genomic_DNA"/>
</dbReference>
<dbReference type="SUPFAM" id="SSF47781">
    <property type="entry name" value="RuvA domain 2-like"/>
    <property type="match status" value="1"/>
</dbReference>
<comment type="similarity">
    <text evidence="1">Belongs to the SPT6 family.</text>
</comment>
<evidence type="ECO:0000259" key="2">
    <source>
        <dbReference type="Pfam" id="PF14635"/>
    </source>
</evidence>
<organism evidence="3 4">
    <name type="scientific">Gossypium barbadense</name>
    <name type="common">Sea Island cotton</name>
    <name type="synonym">Hibiscus barbadensis</name>
    <dbReference type="NCBI Taxonomy" id="3634"/>
    <lineage>
        <taxon>Eukaryota</taxon>
        <taxon>Viridiplantae</taxon>
        <taxon>Streptophyta</taxon>
        <taxon>Embryophyta</taxon>
        <taxon>Tracheophyta</taxon>
        <taxon>Spermatophyta</taxon>
        <taxon>Magnoliopsida</taxon>
        <taxon>eudicotyledons</taxon>
        <taxon>Gunneridae</taxon>
        <taxon>Pentapetalae</taxon>
        <taxon>rosids</taxon>
        <taxon>malvids</taxon>
        <taxon>Malvales</taxon>
        <taxon>Malvaceae</taxon>
        <taxon>Malvoideae</taxon>
        <taxon>Gossypium</taxon>
    </lineage>
</organism>
<dbReference type="Pfam" id="PF14635">
    <property type="entry name" value="HHH_7"/>
    <property type="match status" value="1"/>
</dbReference>
<dbReference type="InterPro" id="IPR012337">
    <property type="entry name" value="RNaseH-like_sf"/>
</dbReference>
<sequence>MSLLKKKDVGHETDELIIVYGDESLPRLYENSRISTDQLPSESGIVRRPVALGRYLQNPLTMVATLCGSGKEILSWKLNPMENFLTADEKYGMIEQVLVDVTNQVGLNANLAASHEWLFAPLQFISGIGPRKARSLVRFGTIFTRKDFFLSAHGLDKKVFVNAVAFLHVRRSRLATNSRRRRDSSPYTILSSSIFIETWSFNGKESDPTNLGK</sequence>
<dbReference type="InterPro" id="IPR037027">
    <property type="entry name" value="YqgF/RNaseH-like_dom_sf"/>
</dbReference>
<dbReference type="Gene3D" id="3.30.420.140">
    <property type="entry name" value="YqgF/RNase H-like domain"/>
    <property type="match status" value="1"/>
</dbReference>
<dbReference type="GO" id="GO:0031491">
    <property type="term" value="F:nucleosome binding"/>
    <property type="evidence" value="ECO:0007669"/>
    <property type="project" value="TreeGrafter"/>
</dbReference>
<dbReference type="Gene3D" id="1.10.3500.10">
    <property type="entry name" value="Tex N-terminal region-like"/>
    <property type="match status" value="1"/>
</dbReference>
<dbReference type="GO" id="GO:0042393">
    <property type="term" value="F:histone binding"/>
    <property type="evidence" value="ECO:0007669"/>
    <property type="project" value="TreeGrafter"/>
</dbReference>
<evidence type="ECO:0000313" key="4">
    <source>
        <dbReference type="Proteomes" id="UP000239757"/>
    </source>
</evidence>
<evidence type="ECO:0000313" key="3">
    <source>
        <dbReference type="EMBL" id="PPS18321.1"/>
    </source>
</evidence>
<accession>A0A2P5YS10</accession>
<dbReference type="GO" id="GO:0140673">
    <property type="term" value="P:transcription elongation-coupled chromatin remodeling"/>
    <property type="evidence" value="ECO:0007669"/>
    <property type="project" value="InterPro"/>
</dbReference>
<feature type="domain" description="Transcription elongation factor Spt6 helix-hairpin-helix motif" evidence="2">
    <location>
        <begin position="71"/>
        <end position="169"/>
    </location>
</feature>